<proteinExistence type="predicted"/>
<evidence type="ECO:0000313" key="2">
    <source>
        <dbReference type="EMBL" id="AON96575.1"/>
    </source>
</evidence>
<evidence type="ECO:0000256" key="1">
    <source>
        <dbReference type="SAM" id="MobiDB-lite"/>
    </source>
</evidence>
<organism evidence="2">
    <name type="scientific">Bicyclus anynana</name>
    <name type="common">Squinting bush brown butterfly</name>
    <dbReference type="NCBI Taxonomy" id="110368"/>
    <lineage>
        <taxon>Eukaryota</taxon>
        <taxon>Metazoa</taxon>
        <taxon>Ecdysozoa</taxon>
        <taxon>Arthropoda</taxon>
        <taxon>Hexapoda</taxon>
        <taxon>Insecta</taxon>
        <taxon>Pterygota</taxon>
        <taxon>Neoptera</taxon>
        <taxon>Endopterygota</taxon>
        <taxon>Lepidoptera</taxon>
        <taxon>Glossata</taxon>
        <taxon>Ditrysia</taxon>
        <taxon>Papilionoidea</taxon>
        <taxon>Nymphalidae</taxon>
        <taxon>Satyrinae</taxon>
        <taxon>Satyrini</taxon>
        <taxon>Mycalesina</taxon>
        <taxon>Bicyclus</taxon>
    </lineage>
</organism>
<name>A0A1C9EGG8_BICAN</name>
<protein>
    <submittedName>
        <fullName evidence="2">Uncharacterized protein</fullName>
    </submittedName>
</protein>
<dbReference type="AlphaFoldDB" id="A0A1C9EGG8"/>
<feature type="region of interest" description="Disordered" evidence="1">
    <location>
        <begin position="1"/>
        <end position="30"/>
    </location>
</feature>
<accession>A0A1C9EGG8</accession>
<sequence>MLNKAKSQKSTAETVKRTKRTKKQTEDKPTLIVCKRSGQYHVELKATPDNPDECTEQCTPLIYKIESDNNKVKIKKRDKIQKRLIKAAVNEVWSDPYQPEACEDICLPAYQRAMGVFPESGDDYVPNKFPKDPDSCSCDDEEISSTCNSSEVEWEIHFTPPIVSHQIKNKEKDS</sequence>
<reference evidence="2" key="1">
    <citation type="submission" date="2016-08" db="EMBL/GenBank/DDBJ databases">
        <authorList>
            <person name="Seilhamer J.J."/>
        </authorList>
    </citation>
    <scope>NUCLEOTIDE SEQUENCE</scope>
</reference>
<dbReference type="EMBL" id="KX778609">
    <property type="protein sequence ID" value="AON96575.1"/>
    <property type="molecule type" value="Genomic_DNA"/>
</dbReference>